<feature type="transmembrane region" description="Helical" evidence="1">
    <location>
        <begin position="166"/>
        <end position="188"/>
    </location>
</feature>
<protein>
    <submittedName>
        <fullName evidence="3">Acyltransferase</fullName>
    </submittedName>
</protein>
<dbReference type="OrthoDB" id="3404679at2"/>
<feature type="transmembrane region" description="Helical" evidence="1">
    <location>
        <begin position="224"/>
        <end position="240"/>
    </location>
</feature>
<keyword evidence="4" id="KW-1185">Reference proteome</keyword>
<dbReference type="EMBL" id="CP032550">
    <property type="protein sequence ID" value="QGU27488.1"/>
    <property type="molecule type" value="Genomic_DNA"/>
</dbReference>
<keyword evidence="3" id="KW-0012">Acyltransferase</keyword>
<keyword evidence="1" id="KW-0472">Membrane</keyword>
<evidence type="ECO:0000259" key="2">
    <source>
        <dbReference type="Pfam" id="PF01757"/>
    </source>
</evidence>
<dbReference type="GO" id="GO:0016020">
    <property type="term" value="C:membrane"/>
    <property type="evidence" value="ECO:0007669"/>
    <property type="project" value="TreeGrafter"/>
</dbReference>
<feature type="transmembrane region" description="Helical" evidence="1">
    <location>
        <begin position="194"/>
        <end position="212"/>
    </location>
</feature>
<dbReference type="GO" id="GO:0009103">
    <property type="term" value="P:lipopolysaccharide biosynthetic process"/>
    <property type="evidence" value="ECO:0007669"/>
    <property type="project" value="TreeGrafter"/>
</dbReference>
<evidence type="ECO:0000256" key="1">
    <source>
        <dbReference type="SAM" id="Phobius"/>
    </source>
</evidence>
<reference evidence="3 4" key="1">
    <citation type="submission" date="2018-09" db="EMBL/GenBank/DDBJ databases">
        <title>Whole genome sequencing of Microbacterium oryzae strain MB-10T.</title>
        <authorList>
            <person name="Das S.K."/>
        </authorList>
    </citation>
    <scope>NUCLEOTIDE SEQUENCE [LARGE SCALE GENOMIC DNA]</scope>
    <source>
        <strain evidence="3 4">MB-10</strain>
    </source>
</reference>
<dbReference type="InterPro" id="IPR050879">
    <property type="entry name" value="Acyltransferase_3"/>
</dbReference>
<dbReference type="PANTHER" id="PTHR23028">
    <property type="entry name" value="ACETYLTRANSFERASE"/>
    <property type="match status" value="1"/>
</dbReference>
<feature type="transmembrane region" description="Helical" evidence="1">
    <location>
        <begin position="141"/>
        <end position="159"/>
    </location>
</feature>
<evidence type="ECO:0000313" key="3">
    <source>
        <dbReference type="EMBL" id="QGU27488.1"/>
    </source>
</evidence>
<dbReference type="AlphaFoldDB" id="A0A6I6E8H3"/>
<dbReference type="InterPro" id="IPR002656">
    <property type="entry name" value="Acyl_transf_3_dom"/>
</dbReference>
<organism evidence="3 4">
    <name type="scientific">Microbacterium oryzae</name>
    <dbReference type="NCBI Taxonomy" id="743009"/>
    <lineage>
        <taxon>Bacteria</taxon>
        <taxon>Bacillati</taxon>
        <taxon>Actinomycetota</taxon>
        <taxon>Actinomycetes</taxon>
        <taxon>Micrococcales</taxon>
        <taxon>Microbacteriaceae</taxon>
        <taxon>Microbacterium</taxon>
    </lineage>
</organism>
<feature type="transmembrane region" description="Helical" evidence="1">
    <location>
        <begin position="278"/>
        <end position="301"/>
    </location>
</feature>
<gene>
    <name evidence="3" type="ORF">D7D94_07280</name>
</gene>
<feature type="transmembrane region" description="Helical" evidence="1">
    <location>
        <begin position="307"/>
        <end position="328"/>
    </location>
</feature>
<proteinExistence type="predicted"/>
<keyword evidence="3" id="KW-0808">Transferase</keyword>
<dbReference type="RefSeq" id="WP_156241986.1">
    <property type="nucleotide sequence ID" value="NZ_BAAAZL010000004.1"/>
</dbReference>
<evidence type="ECO:0000313" key="4">
    <source>
        <dbReference type="Proteomes" id="UP000422989"/>
    </source>
</evidence>
<sequence>MSSGRRLVALDGVRGVAVLLVVLGHISGTWAPYAGNVGVTLFLVLSGYLITSLLLRERDRYGSISFTGFYMRRVLRLMPALLLVLAVTPILLWIATDARLETYGYPAVVSGLYLADFFQASGVNLGFFTHMWSLAVEEQFYLIWPLLLVGLLGAVGWGVSGSRRRLVAIVASLAFVGLAWRVVATLILDADRVYYAPDTNAFIILLGCLLAVMKKETITRVPRWLAVAALAVIAVASVLLPEGSPIVRNWTVLGAALLAVVVVAGSASGGRLLSAKPLVWFGTISYGLYLWHAVLLWIAWWGPEAAGLPRLGLAAISIVIAWASFRFYELPIQQRFKARWERPRVVGTGETAVLAPSGAGAV</sequence>
<feature type="domain" description="Acyltransferase 3" evidence="2">
    <location>
        <begin position="8"/>
        <end position="304"/>
    </location>
</feature>
<feature type="transmembrane region" description="Helical" evidence="1">
    <location>
        <begin position="33"/>
        <end position="55"/>
    </location>
</feature>
<keyword evidence="1" id="KW-0812">Transmembrane</keyword>
<dbReference type="PANTHER" id="PTHR23028:SF53">
    <property type="entry name" value="ACYL_TRANSF_3 DOMAIN-CONTAINING PROTEIN"/>
    <property type="match status" value="1"/>
</dbReference>
<feature type="transmembrane region" description="Helical" evidence="1">
    <location>
        <begin position="246"/>
        <end position="266"/>
    </location>
</feature>
<dbReference type="Proteomes" id="UP000422989">
    <property type="component" value="Chromosome"/>
</dbReference>
<keyword evidence="1" id="KW-1133">Transmembrane helix</keyword>
<feature type="transmembrane region" description="Helical" evidence="1">
    <location>
        <begin position="75"/>
        <end position="95"/>
    </location>
</feature>
<dbReference type="KEGG" id="moj:D7D94_07280"/>
<dbReference type="GO" id="GO:0016747">
    <property type="term" value="F:acyltransferase activity, transferring groups other than amino-acyl groups"/>
    <property type="evidence" value="ECO:0007669"/>
    <property type="project" value="InterPro"/>
</dbReference>
<accession>A0A6I6E8H3</accession>
<dbReference type="Pfam" id="PF01757">
    <property type="entry name" value="Acyl_transf_3"/>
    <property type="match status" value="1"/>
</dbReference>
<name>A0A6I6E8H3_9MICO</name>
<feature type="transmembrane region" description="Helical" evidence="1">
    <location>
        <begin position="7"/>
        <end position="27"/>
    </location>
</feature>